<reference evidence="2 3" key="1">
    <citation type="submission" date="2021-03" db="EMBL/GenBank/DDBJ databases">
        <title>Novel species identification of genus Shewanella.</title>
        <authorList>
            <person name="Liu G."/>
            <person name="Zhang Q."/>
        </authorList>
    </citation>
    <scope>NUCLEOTIDE SEQUENCE [LARGE SCALE GENOMIC DNA]</scope>
    <source>
        <strain evidence="2 3">FJAT-51800</strain>
    </source>
</reference>
<protein>
    <recommendedName>
        <fullName evidence="4">Lipoprotein</fullName>
    </recommendedName>
</protein>
<dbReference type="RefSeq" id="WP_207355646.1">
    <property type="nucleotide sequence ID" value="NZ_CP071503.1"/>
</dbReference>
<keyword evidence="3" id="KW-1185">Reference proteome</keyword>
<evidence type="ECO:0000313" key="3">
    <source>
        <dbReference type="Proteomes" id="UP000662770"/>
    </source>
</evidence>
<feature type="chain" id="PRO_5045580615" description="Lipoprotein" evidence="1">
    <location>
        <begin position="22"/>
        <end position="178"/>
    </location>
</feature>
<organism evidence="2 3">
    <name type="scientific">Shewanella avicenniae</name>
    <dbReference type="NCBI Taxonomy" id="2814294"/>
    <lineage>
        <taxon>Bacteria</taxon>
        <taxon>Pseudomonadati</taxon>
        <taxon>Pseudomonadota</taxon>
        <taxon>Gammaproteobacteria</taxon>
        <taxon>Alteromonadales</taxon>
        <taxon>Shewanellaceae</taxon>
        <taxon>Shewanella</taxon>
    </lineage>
</organism>
<evidence type="ECO:0000313" key="2">
    <source>
        <dbReference type="EMBL" id="QSX34443.1"/>
    </source>
</evidence>
<gene>
    <name evidence="2" type="ORF">JYB87_04110</name>
</gene>
<name>A0ABX7QSL4_9GAMM</name>
<dbReference type="Proteomes" id="UP000662770">
    <property type="component" value="Chromosome"/>
</dbReference>
<dbReference type="EMBL" id="CP071503">
    <property type="protein sequence ID" value="QSX34443.1"/>
    <property type="molecule type" value="Genomic_DNA"/>
</dbReference>
<dbReference type="PROSITE" id="PS51257">
    <property type="entry name" value="PROKAR_LIPOPROTEIN"/>
    <property type="match status" value="1"/>
</dbReference>
<sequence length="178" mass="20378">MKYIWVVLAIMLSGCSSVSQTAGTDQHLVTFDEQDFVGIDPDSVRARLVVDDFVKLRTIKLGAEIVSAQGSVRKEFPLVLVGVDMMQAERSWIFLTQSRNRYQFQLTAEGKREFEEFQQWLKGKSCTHYSYAFDVKFEDDIDRPFSYTLKLMLQPSQGYITMVDNHRVKSPFLAPSGS</sequence>
<evidence type="ECO:0008006" key="4">
    <source>
        <dbReference type="Google" id="ProtNLM"/>
    </source>
</evidence>
<accession>A0ABX7QSL4</accession>
<proteinExistence type="predicted"/>
<evidence type="ECO:0000256" key="1">
    <source>
        <dbReference type="SAM" id="SignalP"/>
    </source>
</evidence>
<feature type="signal peptide" evidence="1">
    <location>
        <begin position="1"/>
        <end position="21"/>
    </location>
</feature>
<keyword evidence="1" id="KW-0732">Signal</keyword>